<organism evidence="3 4">
    <name type="scientific">Natronomicrosphaera hydrolytica</name>
    <dbReference type="NCBI Taxonomy" id="3242702"/>
    <lineage>
        <taxon>Bacteria</taxon>
        <taxon>Pseudomonadati</taxon>
        <taxon>Planctomycetota</taxon>
        <taxon>Phycisphaerae</taxon>
        <taxon>Phycisphaerales</taxon>
        <taxon>Phycisphaeraceae</taxon>
        <taxon>Natronomicrosphaera</taxon>
    </lineage>
</organism>
<evidence type="ECO:0000313" key="3">
    <source>
        <dbReference type="EMBL" id="MFA9479046.1"/>
    </source>
</evidence>
<reference evidence="3 4" key="1">
    <citation type="submission" date="2024-08" db="EMBL/GenBank/DDBJ databases">
        <title>Whole-genome sequencing of halo(alkali)philic microorganisms from hypersaline lakes.</title>
        <authorList>
            <person name="Sorokin D.Y."/>
            <person name="Merkel A.Y."/>
            <person name="Messina E."/>
            <person name="Yakimov M."/>
        </authorList>
    </citation>
    <scope>NUCLEOTIDE SEQUENCE [LARGE SCALE GENOMIC DNA]</scope>
    <source>
        <strain evidence="3 4">AB-hyl4</strain>
    </source>
</reference>
<sequence length="427" mass="45069">MNSSNIPNTSPSASSASTERVVHLVEAASPQTCGTTLALLAMLRAEAGERSTVVLMGNSALSDLAEAAQLRGAHRVGVPFGRAVCGLPALRRVLSAVGPASQIVCWSAGSLLAARVLRPTTPRVMVAVQSIGSDAGRMVRWCLRWPGMGGTRVVTLGDALRTTLTNGPLRDWYEAVQPLPALALRPPVPSDARGVLRTRWGVSDERVKVVAMLADPPVVVDAQLGAIAASVARETLCDAGWPGQVAVLLHPDQWHRPRAQLMMENLGGHFPIVLEPKLATPWQVTAGCDLVMTMGPGAGGLALTSAMAAGLPIVAEPTPRVREWLTHNRNARLADSGEPRFLAHEITEMLSDPDSTGRLRLAARHTIAQRDEPIAPWLQALENCNPADTSANATAQTTAGHADEKPSAGKSADASSHDPDRRAPGYS</sequence>
<feature type="domain" description="Glycosyl transferase family 1" evidence="2">
    <location>
        <begin position="297"/>
        <end position="364"/>
    </location>
</feature>
<evidence type="ECO:0000256" key="1">
    <source>
        <dbReference type="SAM" id="MobiDB-lite"/>
    </source>
</evidence>
<accession>A0ABV4U687</accession>
<comment type="caution">
    <text evidence="3">The sequence shown here is derived from an EMBL/GenBank/DDBJ whole genome shotgun (WGS) entry which is preliminary data.</text>
</comment>
<dbReference type="RefSeq" id="WP_425345963.1">
    <property type="nucleotide sequence ID" value="NZ_JBGUBD010000006.1"/>
</dbReference>
<evidence type="ECO:0000313" key="4">
    <source>
        <dbReference type="Proteomes" id="UP001575105"/>
    </source>
</evidence>
<dbReference type="Gene3D" id="3.40.50.2000">
    <property type="entry name" value="Glycogen Phosphorylase B"/>
    <property type="match status" value="1"/>
</dbReference>
<feature type="compositionally biased region" description="Basic and acidic residues" evidence="1">
    <location>
        <begin position="415"/>
        <end position="427"/>
    </location>
</feature>
<evidence type="ECO:0000259" key="2">
    <source>
        <dbReference type="Pfam" id="PF00534"/>
    </source>
</evidence>
<name>A0ABV4U687_9BACT</name>
<proteinExistence type="predicted"/>
<dbReference type="EMBL" id="JBGUBD010000006">
    <property type="protein sequence ID" value="MFA9479046.1"/>
    <property type="molecule type" value="Genomic_DNA"/>
</dbReference>
<keyword evidence="4" id="KW-1185">Reference proteome</keyword>
<feature type="region of interest" description="Disordered" evidence="1">
    <location>
        <begin position="387"/>
        <end position="427"/>
    </location>
</feature>
<dbReference type="Proteomes" id="UP001575105">
    <property type="component" value="Unassembled WGS sequence"/>
</dbReference>
<dbReference type="InterPro" id="IPR001296">
    <property type="entry name" value="Glyco_trans_1"/>
</dbReference>
<protein>
    <submittedName>
        <fullName evidence="3">Glycosyltransferase</fullName>
    </submittedName>
</protein>
<gene>
    <name evidence="3" type="ORF">ACERK3_12205</name>
</gene>
<dbReference type="SUPFAM" id="SSF53756">
    <property type="entry name" value="UDP-Glycosyltransferase/glycogen phosphorylase"/>
    <property type="match status" value="1"/>
</dbReference>
<dbReference type="Pfam" id="PF00534">
    <property type="entry name" value="Glycos_transf_1"/>
    <property type="match status" value="1"/>
</dbReference>
<feature type="compositionally biased region" description="Polar residues" evidence="1">
    <location>
        <begin position="387"/>
        <end position="399"/>
    </location>
</feature>